<keyword evidence="1" id="KW-1133">Transmembrane helix</keyword>
<dbReference type="InterPro" id="IPR021215">
    <property type="entry name" value="DUF2752"/>
</dbReference>
<dbReference type="Proteomes" id="UP000530186">
    <property type="component" value="Unassembled WGS sequence"/>
</dbReference>
<evidence type="ECO:0000313" key="2">
    <source>
        <dbReference type="EMBL" id="MBA0015760.1"/>
    </source>
</evidence>
<accession>A0A7V8MZ67</accession>
<feature type="transmembrane region" description="Helical" evidence="1">
    <location>
        <begin position="55"/>
        <end position="75"/>
    </location>
</feature>
<feature type="transmembrane region" description="Helical" evidence="1">
    <location>
        <begin position="27"/>
        <end position="48"/>
    </location>
</feature>
<dbReference type="Pfam" id="PF10825">
    <property type="entry name" value="DUF2752"/>
    <property type="match status" value="1"/>
</dbReference>
<comment type="caution">
    <text evidence="2">The sequence shown here is derived from an EMBL/GenBank/DDBJ whole genome shotgun (WGS) entry which is preliminary data.</text>
</comment>
<protein>
    <submittedName>
        <fullName evidence="2">DUF2752 domain-containing protein</fullName>
    </submittedName>
</protein>
<reference evidence="2 3" key="1">
    <citation type="submission" date="2020-07" db="EMBL/GenBank/DDBJ databases">
        <authorList>
            <person name="Hilgarth M."/>
            <person name="Werum V."/>
            <person name="Vogel R.F."/>
        </authorList>
    </citation>
    <scope>NUCLEOTIDE SEQUENCE [LARGE SCALE GENOMIC DNA]</scope>
    <source>
        <strain evidence="2 3">DSM 28961</strain>
    </source>
</reference>
<keyword evidence="3" id="KW-1185">Reference proteome</keyword>
<evidence type="ECO:0000256" key="1">
    <source>
        <dbReference type="SAM" id="Phobius"/>
    </source>
</evidence>
<sequence>MTNIPCPCCGMTRAFCSLLSGHMTRAFTFHALFWLVPVFFLILVLYLVKKKRFYLKLLLSMGGINFLYYLIRLILGFPQGF</sequence>
<proteinExistence type="predicted"/>
<evidence type="ECO:0000313" key="3">
    <source>
        <dbReference type="Proteomes" id="UP000530186"/>
    </source>
</evidence>
<gene>
    <name evidence="2" type="ORF">HZR21_01125</name>
</gene>
<name>A0A7V8MZ67_9LACT</name>
<dbReference type="EMBL" id="JACBNY010000001">
    <property type="protein sequence ID" value="MBA0015760.1"/>
    <property type="molecule type" value="Genomic_DNA"/>
</dbReference>
<organism evidence="2 3">
    <name type="scientific">Pseudolactococcus laudensis</name>
    <dbReference type="NCBI Taxonomy" id="1494461"/>
    <lineage>
        <taxon>Bacteria</taxon>
        <taxon>Bacillati</taxon>
        <taxon>Bacillota</taxon>
        <taxon>Bacilli</taxon>
        <taxon>Lactobacillales</taxon>
        <taxon>Streptococcaceae</taxon>
        <taxon>Pseudolactococcus</taxon>
    </lineage>
</organism>
<dbReference type="AlphaFoldDB" id="A0A7V8MZ67"/>
<keyword evidence="1" id="KW-0812">Transmembrane</keyword>
<keyword evidence="1" id="KW-0472">Membrane</keyword>